<gene>
    <name evidence="2" type="ORF">B0F88_103198</name>
</gene>
<dbReference type="Proteomes" id="UP000238071">
    <property type="component" value="Unassembled WGS sequence"/>
</dbReference>
<reference evidence="2 3" key="1">
    <citation type="submission" date="2018-02" db="EMBL/GenBank/DDBJ databases">
        <title>Subsurface microbial communities from deep shales in Ohio and West Virginia, USA.</title>
        <authorList>
            <person name="Wrighton K."/>
        </authorList>
    </citation>
    <scope>NUCLEOTIDE SEQUENCE [LARGE SCALE GENOMIC DNA]</scope>
    <source>
        <strain evidence="2 3">OWC-G53F</strain>
    </source>
</reference>
<dbReference type="RefSeq" id="WP_104422851.1">
    <property type="nucleotide sequence ID" value="NZ_PTIY01000003.1"/>
</dbReference>
<protein>
    <submittedName>
        <fullName evidence="2">Fimbrial assembly protein PilN</fullName>
    </submittedName>
</protein>
<evidence type="ECO:0000313" key="3">
    <source>
        <dbReference type="Proteomes" id="UP000238071"/>
    </source>
</evidence>
<keyword evidence="3" id="KW-1185">Reference proteome</keyword>
<comment type="caution">
    <text evidence="2">The sequence shown here is derived from an EMBL/GenBank/DDBJ whole genome shotgun (WGS) entry which is preliminary data.</text>
</comment>
<dbReference type="Pfam" id="PF05137">
    <property type="entry name" value="PilN"/>
    <property type="match status" value="1"/>
</dbReference>
<dbReference type="AlphaFoldDB" id="A0A2S6H5R1"/>
<organism evidence="2 3">
    <name type="scientific">Methylobacter tundripaludum</name>
    <dbReference type="NCBI Taxonomy" id="173365"/>
    <lineage>
        <taxon>Bacteria</taxon>
        <taxon>Pseudomonadati</taxon>
        <taxon>Pseudomonadota</taxon>
        <taxon>Gammaproteobacteria</taxon>
        <taxon>Methylococcales</taxon>
        <taxon>Methylococcaceae</taxon>
        <taxon>Methylobacter</taxon>
    </lineage>
</organism>
<feature type="transmembrane region" description="Helical" evidence="1">
    <location>
        <begin position="24"/>
        <end position="44"/>
    </location>
</feature>
<keyword evidence="1" id="KW-0472">Membrane</keyword>
<keyword evidence="1" id="KW-0812">Transmembrane</keyword>
<name>A0A2S6H5R1_9GAMM</name>
<keyword evidence="1" id="KW-1133">Transmembrane helix</keyword>
<sequence>MIQQVNLYQDILRQEQNKSGINPYWLGLSGIALLFIGFSAHTIWNLKNMETQVRQSHQNLEAELARVNLLSAHIPKQEVDTQLSAEVAQWQTMLDEITQTMQLLTDKHADQSPGFSSYFQGLANQSIPEVWLSSLYLDGQKQIINIEGSTFNPEKIPFFLQQLQKEPIFNGHTFAKLSMQKSESVEGQMDFKLSTSWEAPNKKDHAQ</sequence>
<evidence type="ECO:0000313" key="2">
    <source>
        <dbReference type="EMBL" id="PPK72760.1"/>
    </source>
</evidence>
<dbReference type="OrthoDB" id="6876592at2"/>
<dbReference type="InterPro" id="IPR007813">
    <property type="entry name" value="PilN"/>
</dbReference>
<accession>A0A2S6H5R1</accession>
<proteinExistence type="predicted"/>
<dbReference type="EMBL" id="PTIY01000003">
    <property type="protein sequence ID" value="PPK72760.1"/>
    <property type="molecule type" value="Genomic_DNA"/>
</dbReference>
<evidence type="ECO:0000256" key="1">
    <source>
        <dbReference type="SAM" id="Phobius"/>
    </source>
</evidence>